<protein>
    <submittedName>
        <fullName evidence="2">Uncharacterized protein LOC136085019</fullName>
    </submittedName>
</protein>
<keyword evidence="1" id="KW-1185">Reference proteome</keyword>
<dbReference type="RefSeq" id="XP_065662461.1">
    <property type="nucleotide sequence ID" value="XM_065806389.1"/>
</dbReference>
<organism evidence="1 2">
    <name type="scientific">Hydra vulgaris</name>
    <name type="common">Hydra</name>
    <name type="synonym">Hydra attenuata</name>
    <dbReference type="NCBI Taxonomy" id="6087"/>
    <lineage>
        <taxon>Eukaryota</taxon>
        <taxon>Metazoa</taxon>
        <taxon>Cnidaria</taxon>
        <taxon>Hydrozoa</taxon>
        <taxon>Hydroidolina</taxon>
        <taxon>Anthoathecata</taxon>
        <taxon>Aplanulata</taxon>
        <taxon>Hydridae</taxon>
        <taxon>Hydra</taxon>
    </lineage>
</organism>
<accession>A0ABM4CL06</accession>
<dbReference type="GeneID" id="136085019"/>
<evidence type="ECO:0000313" key="2">
    <source>
        <dbReference type="RefSeq" id="XP_065662461.1"/>
    </source>
</evidence>
<dbReference type="Proteomes" id="UP001652625">
    <property type="component" value="Chromosome 09"/>
</dbReference>
<gene>
    <name evidence="2" type="primary">LOC136085019</name>
</gene>
<sequence length="166" mass="19640">MAEEDSTEVKKLFTRRELYEIMKDCKGKKFDEKLLLLVEHLITVIKYPIDQKSTITRILKFFKSDFKKRWIAASYKQEVFIKNNKKWLKSNIELPYWSINIRQRPGRPSKSFIELSDCSKRRKTMDLRKQVSVDELTYAVRMSQHTSGNTDVLKFIKGITATPTRA</sequence>
<name>A0ABM4CL06_HYDVU</name>
<proteinExistence type="predicted"/>
<evidence type="ECO:0000313" key="1">
    <source>
        <dbReference type="Proteomes" id="UP001652625"/>
    </source>
</evidence>
<reference evidence="2" key="1">
    <citation type="submission" date="2025-08" db="UniProtKB">
        <authorList>
            <consortium name="RefSeq"/>
        </authorList>
    </citation>
    <scope>IDENTIFICATION</scope>
</reference>